<dbReference type="Gene3D" id="3.30.60.30">
    <property type="match status" value="1"/>
</dbReference>
<evidence type="ECO:0000313" key="1">
    <source>
        <dbReference type="EMBL" id="CAB4953247.1"/>
    </source>
</evidence>
<accession>A0A6J7KCI3</accession>
<dbReference type="SUPFAM" id="SSF100895">
    <property type="entry name" value="Kazal-type serine protease inhibitors"/>
    <property type="match status" value="1"/>
</dbReference>
<name>A0A6J7KCI3_9ZZZZ</name>
<dbReference type="InterPro" id="IPR036058">
    <property type="entry name" value="Kazal_dom_sf"/>
</dbReference>
<sequence length="107" mass="11555">MTSDWNTAIASYDDDDCVSTWDQIAGGVQSLATGGSFKDIDRAKLIESDSGKPKYATCIKRTANYTLVCPSDTVRVVGCNGVTYKNSCYAERDGIYNYESGNGVVTN</sequence>
<protein>
    <submittedName>
        <fullName evidence="1">Unannotated protein</fullName>
    </submittedName>
</protein>
<gene>
    <name evidence="1" type="ORF">UFOPK3564_03609</name>
</gene>
<organism evidence="1">
    <name type="scientific">freshwater metagenome</name>
    <dbReference type="NCBI Taxonomy" id="449393"/>
    <lineage>
        <taxon>unclassified sequences</taxon>
        <taxon>metagenomes</taxon>
        <taxon>ecological metagenomes</taxon>
    </lineage>
</organism>
<proteinExistence type="predicted"/>
<dbReference type="EMBL" id="CAFBMK010000368">
    <property type="protein sequence ID" value="CAB4953247.1"/>
    <property type="molecule type" value="Genomic_DNA"/>
</dbReference>
<dbReference type="AlphaFoldDB" id="A0A6J7KCI3"/>
<reference evidence="1" key="1">
    <citation type="submission" date="2020-05" db="EMBL/GenBank/DDBJ databases">
        <authorList>
            <person name="Chiriac C."/>
            <person name="Salcher M."/>
            <person name="Ghai R."/>
            <person name="Kavagutti S V."/>
        </authorList>
    </citation>
    <scope>NUCLEOTIDE SEQUENCE</scope>
</reference>